<dbReference type="PANTHER" id="PTHR31293">
    <property type="entry name" value="RNI-LIKE SUPERFAMILY PROTEIN"/>
    <property type="match status" value="1"/>
</dbReference>
<dbReference type="SMART" id="SM00579">
    <property type="entry name" value="FBD"/>
    <property type="match status" value="1"/>
</dbReference>
<dbReference type="AlphaFoldDB" id="A0AAD9TPW0"/>
<dbReference type="Proteomes" id="UP001280121">
    <property type="component" value="Unassembled WGS sequence"/>
</dbReference>
<dbReference type="InterPro" id="IPR006566">
    <property type="entry name" value="FBD"/>
</dbReference>
<dbReference type="InterPro" id="IPR036047">
    <property type="entry name" value="F-box-like_dom_sf"/>
</dbReference>
<gene>
    <name evidence="2" type="ORF">Ddye_027369</name>
</gene>
<evidence type="ECO:0000259" key="1">
    <source>
        <dbReference type="PROSITE" id="PS50181"/>
    </source>
</evidence>
<comment type="caution">
    <text evidence="2">The sequence shown here is derived from an EMBL/GenBank/DDBJ whole genome shotgun (WGS) entry which is preliminary data.</text>
</comment>
<dbReference type="SMART" id="SM00256">
    <property type="entry name" value="FBOX"/>
    <property type="match status" value="1"/>
</dbReference>
<dbReference type="PANTHER" id="PTHR31293:SF12">
    <property type="entry name" value="RNI-LIKE SUPERFAMILY PROTEIN"/>
    <property type="match status" value="1"/>
</dbReference>
<dbReference type="InterPro" id="IPR001810">
    <property type="entry name" value="F-box_dom"/>
</dbReference>
<feature type="domain" description="F-box" evidence="1">
    <location>
        <begin position="21"/>
        <end position="69"/>
    </location>
</feature>
<organism evidence="2 3">
    <name type="scientific">Dipteronia dyeriana</name>
    <dbReference type="NCBI Taxonomy" id="168575"/>
    <lineage>
        <taxon>Eukaryota</taxon>
        <taxon>Viridiplantae</taxon>
        <taxon>Streptophyta</taxon>
        <taxon>Embryophyta</taxon>
        <taxon>Tracheophyta</taxon>
        <taxon>Spermatophyta</taxon>
        <taxon>Magnoliopsida</taxon>
        <taxon>eudicotyledons</taxon>
        <taxon>Gunneridae</taxon>
        <taxon>Pentapetalae</taxon>
        <taxon>rosids</taxon>
        <taxon>malvids</taxon>
        <taxon>Sapindales</taxon>
        <taxon>Sapindaceae</taxon>
        <taxon>Hippocastanoideae</taxon>
        <taxon>Acereae</taxon>
        <taxon>Dipteronia</taxon>
    </lineage>
</organism>
<proteinExistence type="predicted"/>
<dbReference type="Pfam" id="PF08387">
    <property type="entry name" value="FBD"/>
    <property type="match status" value="1"/>
</dbReference>
<sequence length="276" mass="31951">MAVTPRNCKIPTISNVDEDNGDRLSSLPEHIIHHIFSFLDTVDVVRASSVSQKWRYLYVSMPHLNFNIITFWSLLEEQEQRSIETTIKKFKDFVDGVLLSQNCSVDIQNFCLNYLKIGDDNTIYRWMNVMARRNFLLLAVAKPECSASFYNLKSLTLLVSVDESGQSIIQLLNHSPNLEDLTIIFESLDWSECWEIRDEVTCSTYHLKSVRLLDFGGSENELELVRFLLKKGVVLEKLSITWRRGVENRREIIREIKKFPTSSNVAFTFFKPGSNI</sequence>
<reference evidence="2" key="1">
    <citation type="journal article" date="2023" name="Plant J.">
        <title>Genome sequences and population genomics provide insights into the demographic history, inbreeding, and mutation load of two 'living fossil' tree species of Dipteronia.</title>
        <authorList>
            <person name="Feng Y."/>
            <person name="Comes H.P."/>
            <person name="Chen J."/>
            <person name="Zhu S."/>
            <person name="Lu R."/>
            <person name="Zhang X."/>
            <person name="Li P."/>
            <person name="Qiu J."/>
            <person name="Olsen K.M."/>
            <person name="Qiu Y."/>
        </authorList>
    </citation>
    <scope>NUCLEOTIDE SEQUENCE</scope>
    <source>
        <strain evidence="2">KIB01</strain>
    </source>
</reference>
<dbReference type="EMBL" id="JANJYI010000008">
    <property type="protein sequence ID" value="KAK2639574.1"/>
    <property type="molecule type" value="Genomic_DNA"/>
</dbReference>
<name>A0AAD9TPW0_9ROSI</name>
<accession>A0AAD9TPW0</accession>
<protein>
    <recommendedName>
        <fullName evidence="1">F-box domain-containing protein</fullName>
    </recommendedName>
</protein>
<keyword evidence="3" id="KW-1185">Reference proteome</keyword>
<dbReference type="CDD" id="cd09917">
    <property type="entry name" value="F-box_SF"/>
    <property type="match status" value="1"/>
</dbReference>
<dbReference type="Pfam" id="PF00646">
    <property type="entry name" value="F-box"/>
    <property type="match status" value="1"/>
</dbReference>
<evidence type="ECO:0000313" key="3">
    <source>
        <dbReference type="Proteomes" id="UP001280121"/>
    </source>
</evidence>
<dbReference type="InterPro" id="IPR055294">
    <property type="entry name" value="FBL60-like"/>
</dbReference>
<evidence type="ECO:0000313" key="2">
    <source>
        <dbReference type="EMBL" id="KAK2639574.1"/>
    </source>
</evidence>
<dbReference type="PROSITE" id="PS50181">
    <property type="entry name" value="FBOX"/>
    <property type="match status" value="1"/>
</dbReference>
<dbReference type="SUPFAM" id="SSF81383">
    <property type="entry name" value="F-box domain"/>
    <property type="match status" value="1"/>
</dbReference>
<dbReference type="Gene3D" id="1.20.1280.50">
    <property type="match status" value="1"/>
</dbReference>